<evidence type="ECO:0000313" key="2">
    <source>
        <dbReference type="Proteomes" id="UP000198670"/>
    </source>
</evidence>
<dbReference type="AlphaFoldDB" id="A0A1I3TR66"/>
<gene>
    <name evidence="1" type="ORF">SAMN05444682_11341</name>
</gene>
<keyword evidence="2" id="KW-1185">Reference proteome</keyword>
<proteinExistence type="predicted"/>
<dbReference type="STRING" id="1477437.SAMN05444682_11341"/>
<accession>A0A1I3TR66</accession>
<evidence type="ECO:0000313" key="1">
    <source>
        <dbReference type="EMBL" id="SFJ73082.1"/>
    </source>
</evidence>
<dbReference type="RefSeq" id="WP_090631104.1">
    <property type="nucleotide sequence ID" value="NZ_FOQO01000013.1"/>
</dbReference>
<reference evidence="1 2" key="1">
    <citation type="submission" date="2016-10" db="EMBL/GenBank/DDBJ databases">
        <authorList>
            <person name="de Groot N.N."/>
        </authorList>
    </citation>
    <scope>NUCLEOTIDE SEQUENCE [LARGE SCALE GENOMIC DNA]</scope>
    <source>
        <strain evidence="1 2">RK1</strain>
    </source>
</reference>
<dbReference type="Proteomes" id="UP000198670">
    <property type="component" value="Unassembled WGS sequence"/>
</dbReference>
<dbReference type="OrthoDB" id="766109at2"/>
<name>A0A1I3TR66_9SPHI</name>
<organism evidence="1 2">
    <name type="scientific">Parapedobacter indicus</name>
    <dbReference type="NCBI Taxonomy" id="1477437"/>
    <lineage>
        <taxon>Bacteria</taxon>
        <taxon>Pseudomonadati</taxon>
        <taxon>Bacteroidota</taxon>
        <taxon>Sphingobacteriia</taxon>
        <taxon>Sphingobacteriales</taxon>
        <taxon>Sphingobacteriaceae</taxon>
        <taxon>Parapedobacter</taxon>
    </lineage>
</organism>
<protein>
    <submittedName>
        <fullName evidence="1">Uncharacterized protein</fullName>
    </submittedName>
</protein>
<sequence length="185" mass="20280">MKTIHPVLVFILIFAAGFLTSCKKIKENLKADFDYEAEAITVTIPAIPIAGEGIEVTQEVAMDLDAIIQKNAPLVSANNVREINLTGITIELADADEDNNLQNLETIRMAVGADGVEEKVIAEIANNPDVYETALSIPVTDGAVDLKPYIMKKKFDYTLHVKPRRGTTKSLTVTVKTFYRFVVGV</sequence>
<dbReference type="EMBL" id="FOQO01000013">
    <property type="protein sequence ID" value="SFJ73082.1"/>
    <property type="molecule type" value="Genomic_DNA"/>
</dbReference>
<dbReference type="PROSITE" id="PS51257">
    <property type="entry name" value="PROKAR_LIPOPROTEIN"/>
    <property type="match status" value="1"/>
</dbReference>